<gene>
    <name evidence="1" type="ORF">EDD61_10516</name>
</gene>
<comment type="caution">
    <text evidence="1">The sequence shown here is derived from an EMBL/GenBank/DDBJ whole genome shotgun (WGS) entry which is preliminary data.</text>
</comment>
<name>A0A4R3TKN4_9FIRM</name>
<sequence>MELEKLVNYESKEIVLQNLKDAGCTQEMLECILTHLNEDDMKEAFKLLEQHRNELLNALHESEKQIDCLDYLVYQIRRNNEHK</sequence>
<evidence type="ECO:0000313" key="2">
    <source>
        <dbReference type="Proteomes" id="UP000295773"/>
    </source>
</evidence>
<dbReference type="AlphaFoldDB" id="A0A4R3TKN4"/>
<dbReference type="EMBL" id="SMBP01000005">
    <property type="protein sequence ID" value="TCU62210.1"/>
    <property type="molecule type" value="Genomic_DNA"/>
</dbReference>
<evidence type="ECO:0000313" key="1">
    <source>
        <dbReference type="EMBL" id="TCU62210.1"/>
    </source>
</evidence>
<protein>
    <submittedName>
        <fullName evidence="1">Uncharacterized protein</fullName>
    </submittedName>
</protein>
<organism evidence="1 2">
    <name type="scientific">Longicatena caecimuris</name>
    <dbReference type="NCBI Taxonomy" id="1796635"/>
    <lineage>
        <taxon>Bacteria</taxon>
        <taxon>Bacillati</taxon>
        <taxon>Bacillota</taxon>
        <taxon>Erysipelotrichia</taxon>
        <taxon>Erysipelotrichales</taxon>
        <taxon>Erysipelotrichaceae</taxon>
        <taxon>Longicatena</taxon>
    </lineage>
</organism>
<reference evidence="1 2" key="1">
    <citation type="submission" date="2019-03" db="EMBL/GenBank/DDBJ databases">
        <title>Genomic Encyclopedia of Type Strains, Phase IV (KMG-IV): sequencing the most valuable type-strain genomes for metagenomic binning, comparative biology and taxonomic classification.</title>
        <authorList>
            <person name="Goeker M."/>
        </authorList>
    </citation>
    <scope>NUCLEOTIDE SEQUENCE [LARGE SCALE GENOMIC DNA]</scope>
    <source>
        <strain evidence="1 2">DSM 29481</strain>
    </source>
</reference>
<dbReference type="Proteomes" id="UP000295773">
    <property type="component" value="Unassembled WGS sequence"/>
</dbReference>
<dbReference type="RefSeq" id="WP_132224163.1">
    <property type="nucleotide sequence ID" value="NZ_JADPGE010000001.1"/>
</dbReference>
<keyword evidence="2" id="KW-1185">Reference proteome</keyword>
<proteinExistence type="predicted"/>
<accession>A0A4R3TKN4</accession>